<feature type="region of interest" description="Disordered" evidence="3">
    <location>
        <begin position="39"/>
        <end position="59"/>
    </location>
</feature>
<comment type="caution">
    <text evidence="6">The sequence shown here is derived from an EMBL/GenBank/DDBJ whole genome shotgun (WGS) entry which is preliminary data.</text>
</comment>
<dbReference type="GO" id="GO:0009506">
    <property type="term" value="C:plasmodesma"/>
    <property type="evidence" value="ECO:0007669"/>
    <property type="project" value="UniProtKB-ARBA"/>
</dbReference>
<dbReference type="PANTHER" id="PTHR31044:SF130">
    <property type="entry name" value="CARBOHYDRATE-BINDING X8 DOMAIN SUPERFAMILY PROTEIN"/>
    <property type="match status" value="1"/>
</dbReference>
<evidence type="ECO:0000256" key="3">
    <source>
        <dbReference type="SAM" id="MobiDB-lite"/>
    </source>
</evidence>
<accession>A0A2G2WV35</accession>
<dbReference type="OrthoDB" id="1298616at2759"/>
<reference evidence="7" key="2">
    <citation type="journal article" date="2017" name="J. Anim. Genet.">
        <title>Multiple reference genome sequences of hot pepper reveal the massive evolution of plant disease resistance genes by retroduplication.</title>
        <authorList>
            <person name="Kim S."/>
            <person name="Park J."/>
            <person name="Yeom S.-I."/>
            <person name="Kim Y.-M."/>
            <person name="Seo E."/>
            <person name="Kim K.-T."/>
            <person name="Kim M.-S."/>
            <person name="Lee J.M."/>
            <person name="Cheong K."/>
            <person name="Shin H.-S."/>
            <person name="Kim S.-B."/>
            <person name="Han K."/>
            <person name="Lee J."/>
            <person name="Park M."/>
            <person name="Lee H.-A."/>
            <person name="Lee H.-Y."/>
            <person name="Lee Y."/>
            <person name="Oh S."/>
            <person name="Lee J.H."/>
            <person name="Choi E."/>
            <person name="Choi E."/>
            <person name="Lee S.E."/>
            <person name="Jeon J."/>
            <person name="Kim H."/>
            <person name="Choi G."/>
            <person name="Song H."/>
            <person name="Lee J."/>
            <person name="Lee S.-C."/>
            <person name="Kwon J.-K."/>
            <person name="Lee H.-Y."/>
            <person name="Koo N."/>
            <person name="Hong Y."/>
            <person name="Kim R.W."/>
            <person name="Kang W.-H."/>
            <person name="Huh J.H."/>
            <person name="Kang B.-C."/>
            <person name="Yang T.-J."/>
            <person name="Lee Y.-H."/>
            <person name="Bennetzen J.L."/>
            <person name="Choi D."/>
        </authorList>
    </citation>
    <scope>NUCLEOTIDE SEQUENCE [LARGE SCALE GENOMIC DNA]</scope>
    <source>
        <strain evidence="7">cv. PBC81</strain>
    </source>
</reference>
<dbReference type="InterPro" id="IPR012946">
    <property type="entry name" value="X8"/>
</dbReference>
<name>A0A2G2WV35_CAPBA</name>
<dbReference type="Pfam" id="PF07983">
    <property type="entry name" value="X8"/>
    <property type="match status" value="1"/>
</dbReference>
<evidence type="ECO:0000313" key="7">
    <source>
        <dbReference type="Proteomes" id="UP000224567"/>
    </source>
</evidence>
<evidence type="ECO:0000313" key="6">
    <source>
        <dbReference type="EMBL" id="PHT49093.1"/>
    </source>
</evidence>
<evidence type="ECO:0000256" key="4">
    <source>
        <dbReference type="SAM" id="SignalP"/>
    </source>
</evidence>
<evidence type="ECO:0000256" key="1">
    <source>
        <dbReference type="ARBA" id="ARBA00022729"/>
    </source>
</evidence>
<evidence type="ECO:0000259" key="5">
    <source>
        <dbReference type="SMART" id="SM00768"/>
    </source>
</evidence>
<protein>
    <submittedName>
        <fullName evidence="6">Major pollen allergen Ole e 10</fullName>
    </submittedName>
</protein>
<keyword evidence="2" id="KW-1015">Disulfide bond</keyword>
<sequence length="147" mass="15725">MEVSNKKITSPFFAFLFISSLLIQCFPCVSSKPIPGGKYNKPVPNPGQPLRNPTTPGGKKFCVPKPEATDKKLTACIKWVCKEGGVDCGPINPGGACSQPNTLRSRATWAMNAYFQMKGKTDGMCAFSGTGVVSSTDPSYGTCKYQS</sequence>
<keyword evidence="1 4" id="KW-0732">Signal</keyword>
<feature type="domain" description="X8" evidence="5">
    <location>
        <begin position="60"/>
        <end position="145"/>
    </location>
</feature>
<dbReference type="SMART" id="SM00768">
    <property type="entry name" value="X8"/>
    <property type="match status" value="1"/>
</dbReference>
<dbReference type="Gene3D" id="1.20.58.1040">
    <property type="match status" value="1"/>
</dbReference>
<dbReference type="FunFam" id="1.20.58.1040:FF:000003">
    <property type="entry name" value="glucan endo-1,3-beta-glucosidase 7"/>
    <property type="match status" value="1"/>
</dbReference>
<organism evidence="6 7">
    <name type="scientific">Capsicum baccatum</name>
    <name type="common">Peruvian pepper</name>
    <dbReference type="NCBI Taxonomy" id="33114"/>
    <lineage>
        <taxon>Eukaryota</taxon>
        <taxon>Viridiplantae</taxon>
        <taxon>Streptophyta</taxon>
        <taxon>Embryophyta</taxon>
        <taxon>Tracheophyta</taxon>
        <taxon>Spermatophyta</taxon>
        <taxon>Magnoliopsida</taxon>
        <taxon>eudicotyledons</taxon>
        <taxon>Gunneridae</taxon>
        <taxon>Pentapetalae</taxon>
        <taxon>asterids</taxon>
        <taxon>lamiids</taxon>
        <taxon>Solanales</taxon>
        <taxon>Solanaceae</taxon>
        <taxon>Solanoideae</taxon>
        <taxon>Capsiceae</taxon>
        <taxon>Capsicum</taxon>
    </lineage>
</organism>
<proteinExistence type="predicted"/>
<evidence type="ECO:0000256" key="2">
    <source>
        <dbReference type="ARBA" id="ARBA00023157"/>
    </source>
</evidence>
<dbReference type="PANTHER" id="PTHR31044">
    <property type="entry name" value="BETA-1,3 GLUCANASE"/>
    <property type="match status" value="1"/>
</dbReference>
<reference evidence="6 7" key="1">
    <citation type="journal article" date="2017" name="Genome Biol.">
        <title>New reference genome sequences of hot pepper reveal the massive evolution of plant disease-resistance genes by retroduplication.</title>
        <authorList>
            <person name="Kim S."/>
            <person name="Park J."/>
            <person name="Yeom S.I."/>
            <person name="Kim Y.M."/>
            <person name="Seo E."/>
            <person name="Kim K.T."/>
            <person name="Kim M.S."/>
            <person name="Lee J.M."/>
            <person name="Cheong K."/>
            <person name="Shin H.S."/>
            <person name="Kim S.B."/>
            <person name="Han K."/>
            <person name="Lee J."/>
            <person name="Park M."/>
            <person name="Lee H.A."/>
            <person name="Lee H.Y."/>
            <person name="Lee Y."/>
            <person name="Oh S."/>
            <person name="Lee J.H."/>
            <person name="Choi E."/>
            <person name="Choi E."/>
            <person name="Lee S.E."/>
            <person name="Jeon J."/>
            <person name="Kim H."/>
            <person name="Choi G."/>
            <person name="Song H."/>
            <person name="Lee J."/>
            <person name="Lee S.C."/>
            <person name="Kwon J.K."/>
            <person name="Lee H.Y."/>
            <person name="Koo N."/>
            <person name="Hong Y."/>
            <person name="Kim R.W."/>
            <person name="Kang W.H."/>
            <person name="Huh J.H."/>
            <person name="Kang B.C."/>
            <person name="Yang T.J."/>
            <person name="Lee Y.H."/>
            <person name="Bennetzen J.L."/>
            <person name="Choi D."/>
        </authorList>
    </citation>
    <scope>NUCLEOTIDE SEQUENCE [LARGE SCALE GENOMIC DNA]</scope>
    <source>
        <strain evidence="7">cv. PBC81</strain>
    </source>
</reference>
<feature type="chain" id="PRO_5013962109" evidence="4">
    <location>
        <begin position="32"/>
        <end position="147"/>
    </location>
</feature>
<dbReference type="Proteomes" id="UP000224567">
    <property type="component" value="Unassembled WGS sequence"/>
</dbReference>
<gene>
    <name evidence="6" type="ORF">CQW23_13301</name>
</gene>
<keyword evidence="7" id="KW-1185">Reference proteome</keyword>
<dbReference type="STRING" id="33114.A0A2G2WV35"/>
<dbReference type="EMBL" id="MLFT02000005">
    <property type="protein sequence ID" value="PHT49093.1"/>
    <property type="molecule type" value="Genomic_DNA"/>
</dbReference>
<feature type="signal peptide" evidence="4">
    <location>
        <begin position="1"/>
        <end position="31"/>
    </location>
</feature>
<dbReference type="AlphaFoldDB" id="A0A2G2WV35"/>
<dbReference type="InterPro" id="IPR044788">
    <property type="entry name" value="X8_dom_prot"/>
</dbReference>